<evidence type="ECO:0000259" key="4">
    <source>
        <dbReference type="Pfam" id="PF13445"/>
    </source>
</evidence>
<name>A0A1Y6M0C1_ZYMTR</name>
<sequence length="273" mass="30811">MEQMASQQRLIEQLMRTISMQSSRRGHSGVGWAAGTAQSPISIISSTETELRDDATNTVPATVGANSAGTEQIEIDSTVDSECLICRMEWSDSTVPQSLRCGHRIQAANPEEEAEIDRAIQDLRQEMLARYQREQEQVTQLEPMLQEFNNLIQPLGWPTVPRLDATATLQQNINYLAARMMDVGSEDLRQAETMDTLRQRLDGFRTRGNEPHIRNQYVPPVVITSNTVRIENQEYAREPRPTESQCNICAEPWNGVSRVSTRLPCGHSLCKER</sequence>
<evidence type="ECO:0000256" key="2">
    <source>
        <dbReference type="ARBA" id="ARBA00022771"/>
    </source>
</evidence>
<dbReference type="InterPro" id="IPR027370">
    <property type="entry name" value="Znf-RING_euk"/>
</dbReference>
<evidence type="ECO:0000256" key="3">
    <source>
        <dbReference type="ARBA" id="ARBA00022833"/>
    </source>
</evidence>
<evidence type="ECO:0000313" key="5">
    <source>
        <dbReference type="EMBL" id="SMY30094.1"/>
    </source>
</evidence>
<evidence type="ECO:0000256" key="1">
    <source>
        <dbReference type="ARBA" id="ARBA00022723"/>
    </source>
</evidence>
<dbReference type="AlphaFoldDB" id="A0A1Y6M0C1"/>
<gene>
    <name evidence="5" type="ORF">ZT1A5_G11544</name>
</gene>
<evidence type="ECO:0000313" key="6">
    <source>
        <dbReference type="Proteomes" id="UP000215453"/>
    </source>
</evidence>
<dbReference type="Pfam" id="PF13445">
    <property type="entry name" value="zf-RING_UBOX"/>
    <property type="match status" value="1"/>
</dbReference>
<keyword evidence="1" id="KW-0479">Metal-binding</keyword>
<dbReference type="EMBL" id="LT882689">
    <property type="protein sequence ID" value="SMY30094.1"/>
    <property type="molecule type" value="Genomic_DNA"/>
</dbReference>
<protein>
    <recommendedName>
        <fullName evidence="4">Zinc finger RING-type eukaryotic domain-containing protein</fullName>
    </recommendedName>
</protein>
<proteinExistence type="predicted"/>
<dbReference type="Proteomes" id="UP000215453">
    <property type="component" value="Chromosome 14"/>
</dbReference>
<organism evidence="5 6">
    <name type="scientific">Zymoseptoria tritici ST99CH_1A5</name>
    <dbReference type="NCBI Taxonomy" id="1276529"/>
    <lineage>
        <taxon>Eukaryota</taxon>
        <taxon>Fungi</taxon>
        <taxon>Dikarya</taxon>
        <taxon>Ascomycota</taxon>
        <taxon>Pezizomycotina</taxon>
        <taxon>Dothideomycetes</taxon>
        <taxon>Dothideomycetidae</taxon>
        <taxon>Mycosphaerellales</taxon>
        <taxon>Mycosphaerellaceae</taxon>
        <taxon>Zymoseptoria</taxon>
    </lineage>
</organism>
<reference evidence="5 6" key="1">
    <citation type="submission" date="2016-10" db="EMBL/GenBank/DDBJ databases">
        <authorList>
            <person name="Varghese N."/>
        </authorList>
    </citation>
    <scope>NUCLEOTIDE SEQUENCE [LARGE SCALE GENOMIC DNA]</scope>
</reference>
<keyword evidence="2" id="KW-0863">Zinc-finger</keyword>
<keyword evidence="3" id="KW-0862">Zinc</keyword>
<feature type="domain" description="Zinc finger RING-type eukaryotic" evidence="4">
    <location>
        <begin position="246"/>
        <end position="272"/>
    </location>
</feature>
<dbReference type="GO" id="GO:0008270">
    <property type="term" value="F:zinc ion binding"/>
    <property type="evidence" value="ECO:0007669"/>
    <property type="project" value="UniProtKB-KW"/>
</dbReference>
<accession>A0A1Y6M0C1</accession>